<dbReference type="OrthoDB" id="366214at2759"/>
<dbReference type="AlphaFoldDB" id="A0A9P5XUY5"/>
<evidence type="ECO:0000259" key="12">
    <source>
        <dbReference type="PROSITE" id="PS50939"/>
    </source>
</evidence>
<keyword evidence="7" id="KW-0249">Electron transport</keyword>
<dbReference type="Pfam" id="PF03188">
    <property type="entry name" value="Cytochrom_B561"/>
    <property type="match status" value="1"/>
</dbReference>
<feature type="domain" description="Cytochrome b561" evidence="12">
    <location>
        <begin position="1"/>
        <end position="185"/>
    </location>
</feature>
<evidence type="ECO:0000256" key="7">
    <source>
        <dbReference type="ARBA" id="ARBA00022982"/>
    </source>
</evidence>
<feature type="transmembrane region" description="Helical" evidence="11">
    <location>
        <begin position="91"/>
        <end position="112"/>
    </location>
</feature>
<evidence type="ECO:0000313" key="13">
    <source>
        <dbReference type="EMBL" id="KAF9458222.1"/>
    </source>
</evidence>
<keyword evidence="6" id="KW-0479">Metal-binding</keyword>
<dbReference type="PANTHER" id="PTHR15422">
    <property type="entry name" value="OS05G0565100 PROTEIN"/>
    <property type="match status" value="1"/>
</dbReference>
<proteinExistence type="predicted"/>
<sequence length="216" mass="24540">MSVFIPPLNDLEKQAKTHAILMTTGFLILLPLGVLGARYARTYNDRWFTAHWFIQLVVSAPVIFVGWSKGYDTTETLGLGHFIDPHEKMGLTLLILYVIQLVFGMVIHFVKCPTLFRGHRPPQNYFHVFLGLVILVIAASQVHYGLYIEWDLALGGAHHVPDSAKHAWLALIIVFWVLYFLGLNLVPRQYKKEKIAREDGQRDHIALRGSPDKAQA</sequence>
<comment type="cofactor">
    <cofactor evidence="1">
        <name>heme b</name>
        <dbReference type="ChEBI" id="CHEBI:60344"/>
    </cofactor>
</comment>
<gene>
    <name evidence="13" type="ORF">BDZ94DRAFT_1284930</name>
</gene>
<keyword evidence="4" id="KW-0349">Heme</keyword>
<evidence type="ECO:0000256" key="1">
    <source>
        <dbReference type="ARBA" id="ARBA00001970"/>
    </source>
</evidence>
<keyword evidence="10 11" id="KW-0472">Membrane</keyword>
<reference evidence="13" key="1">
    <citation type="submission" date="2020-11" db="EMBL/GenBank/DDBJ databases">
        <authorList>
            <consortium name="DOE Joint Genome Institute"/>
            <person name="Ahrendt S."/>
            <person name="Riley R."/>
            <person name="Andreopoulos W."/>
            <person name="Labutti K."/>
            <person name="Pangilinan J."/>
            <person name="Ruiz-Duenas F.J."/>
            <person name="Barrasa J.M."/>
            <person name="Sanchez-Garcia M."/>
            <person name="Camarero S."/>
            <person name="Miyauchi S."/>
            <person name="Serrano A."/>
            <person name="Linde D."/>
            <person name="Babiker R."/>
            <person name="Drula E."/>
            <person name="Ayuso-Fernandez I."/>
            <person name="Pacheco R."/>
            <person name="Padilla G."/>
            <person name="Ferreira P."/>
            <person name="Barriuso J."/>
            <person name="Kellner H."/>
            <person name="Castanera R."/>
            <person name="Alfaro M."/>
            <person name="Ramirez L."/>
            <person name="Pisabarro A.G."/>
            <person name="Kuo A."/>
            <person name="Tritt A."/>
            <person name="Lipzen A."/>
            <person name="He G."/>
            <person name="Yan M."/>
            <person name="Ng V."/>
            <person name="Cullen D."/>
            <person name="Martin F."/>
            <person name="Rosso M.-N."/>
            <person name="Henrissat B."/>
            <person name="Hibbett D."/>
            <person name="Martinez A.T."/>
            <person name="Grigoriev I.V."/>
        </authorList>
    </citation>
    <scope>NUCLEOTIDE SEQUENCE</scope>
    <source>
        <strain evidence="13">CBS 247.69</strain>
    </source>
</reference>
<dbReference type="Gene3D" id="1.20.120.1770">
    <property type="match status" value="1"/>
</dbReference>
<evidence type="ECO:0000256" key="10">
    <source>
        <dbReference type="ARBA" id="ARBA00023136"/>
    </source>
</evidence>
<feature type="transmembrane region" description="Helical" evidence="11">
    <location>
        <begin position="52"/>
        <end position="71"/>
    </location>
</feature>
<feature type="transmembrane region" description="Helical" evidence="11">
    <location>
        <begin position="124"/>
        <end position="147"/>
    </location>
</feature>
<keyword evidence="8 11" id="KW-1133">Transmembrane helix</keyword>
<evidence type="ECO:0000313" key="14">
    <source>
        <dbReference type="Proteomes" id="UP000807353"/>
    </source>
</evidence>
<dbReference type="PROSITE" id="PS50939">
    <property type="entry name" value="CYTOCHROME_B561"/>
    <property type="match status" value="1"/>
</dbReference>
<dbReference type="InterPro" id="IPR006593">
    <property type="entry name" value="Cyt_b561/ferric_Rdtase_TM"/>
</dbReference>
<keyword evidence="5 11" id="KW-0812">Transmembrane</keyword>
<dbReference type="EMBL" id="MU150346">
    <property type="protein sequence ID" value="KAF9458222.1"/>
    <property type="molecule type" value="Genomic_DNA"/>
</dbReference>
<dbReference type="InterPro" id="IPR045150">
    <property type="entry name" value="CYB561D1/2"/>
</dbReference>
<dbReference type="Proteomes" id="UP000807353">
    <property type="component" value="Unassembled WGS sequence"/>
</dbReference>
<evidence type="ECO:0000256" key="4">
    <source>
        <dbReference type="ARBA" id="ARBA00022617"/>
    </source>
</evidence>
<evidence type="ECO:0000256" key="8">
    <source>
        <dbReference type="ARBA" id="ARBA00022989"/>
    </source>
</evidence>
<feature type="transmembrane region" description="Helical" evidence="11">
    <location>
        <begin position="20"/>
        <end position="40"/>
    </location>
</feature>
<evidence type="ECO:0000256" key="6">
    <source>
        <dbReference type="ARBA" id="ARBA00022723"/>
    </source>
</evidence>
<evidence type="ECO:0000256" key="5">
    <source>
        <dbReference type="ARBA" id="ARBA00022692"/>
    </source>
</evidence>
<comment type="subcellular location">
    <subcellularLocation>
        <location evidence="2">Membrane</location>
        <topology evidence="2">Multi-pass membrane protein</topology>
    </subcellularLocation>
</comment>
<dbReference type="GO" id="GO:0020037">
    <property type="term" value="F:heme binding"/>
    <property type="evidence" value="ECO:0007669"/>
    <property type="project" value="TreeGrafter"/>
</dbReference>
<organism evidence="13 14">
    <name type="scientific">Collybia nuda</name>
    <dbReference type="NCBI Taxonomy" id="64659"/>
    <lineage>
        <taxon>Eukaryota</taxon>
        <taxon>Fungi</taxon>
        <taxon>Dikarya</taxon>
        <taxon>Basidiomycota</taxon>
        <taxon>Agaricomycotina</taxon>
        <taxon>Agaricomycetes</taxon>
        <taxon>Agaricomycetidae</taxon>
        <taxon>Agaricales</taxon>
        <taxon>Tricholomatineae</taxon>
        <taxon>Clitocybaceae</taxon>
        <taxon>Collybia</taxon>
    </lineage>
</organism>
<keyword evidence="3" id="KW-0813">Transport</keyword>
<dbReference type="SMART" id="SM00665">
    <property type="entry name" value="B561"/>
    <property type="match status" value="1"/>
</dbReference>
<evidence type="ECO:0000256" key="9">
    <source>
        <dbReference type="ARBA" id="ARBA00023004"/>
    </source>
</evidence>
<keyword evidence="14" id="KW-1185">Reference proteome</keyword>
<keyword evidence="9" id="KW-0408">Iron</keyword>
<name>A0A9P5XUY5_9AGAR</name>
<dbReference type="GO" id="GO:0140575">
    <property type="term" value="F:transmembrane monodehydroascorbate reductase activity"/>
    <property type="evidence" value="ECO:0007669"/>
    <property type="project" value="InterPro"/>
</dbReference>
<feature type="transmembrane region" description="Helical" evidence="11">
    <location>
        <begin position="167"/>
        <end position="186"/>
    </location>
</feature>
<evidence type="ECO:0000256" key="2">
    <source>
        <dbReference type="ARBA" id="ARBA00004141"/>
    </source>
</evidence>
<dbReference type="GO" id="GO:0016020">
    <property type="term" value="C:membrane"/>
    <property type="evidence" value="ECO:0007669"/>
    <property type="project" value="UniProtKB-SubCell"/>
</dbReference>
<evidence type="ECO:0000256" key="3">
    <source>
        <dbReference type="ARBA" id="ARBA00022448"/>
    </source>
</evidence>
<comment type="caution">
    <text evidence="13">The sequence shown here is derived from an EMBL/GenBank/DDBJ whole genome shotgun (WGS) entry which is preliminary data.</text>
</comment>
<evidence type="ECO:0000256" key="11">
    <source>
        <dbReference type="SAM" id="Phobius"/>
    </source>
</evidence>
<accession>A0A9P5XUY5</accession>
<dbReference type="CDD" id="cd08760">
    <property type="entry name" value="Cyt_b561_FRRS1_like"/>
    <property type="match status" value="1"/>
</dbReference>
<protein>
    <recommendedName>
        <fullName evidence="12">Cytochrome b561 domain-containing protein</fullName>
    </recommendedName>
</protein>
<dbReference type="GO" id="GO:0046872">
    <property type="term" value="F:metal ion binding"/>
    <property type="evidence" value="ECO:0007669"/>
    <property type="project" value="UniProtKB-KW"/>
</dbReference>
<dbReference type="PANTHER" id="PTHR15422:SF24">
    <property type="entry name" value="DOMON RELATED DOMAIN-CONTAINING PROTEIN"/>
    <property type="match status" value="1"/>
</dbReference>